<dbReference type="EMBL" id="BNJF01000004">
    <property type="protein sequence ID" value="GHO49073.1"/>
    <property type="molecule type" value="Genomic_DNA"/>
</dbReference>
<organism evidence="2 3">
    <name type="scientific">Ktedonospora formicarum</name>
    <dbReference type="NCBI Taxonomy" id="2778364"/>
    <lineage>
        <taxon>Bacteria</taxon>
        <taxon>Bacillati</taxon>
        <taxon>Chloroflexota</taxon>
        <taxon>Ktedonobacteria</taxon>
        <taxon>Ktedonobacterales</taxon>
        <taxon>Ktedonobacteraceae</taxon>
        <taxon>Ktedonospora</taxon>
    </lineage>
</organism>
<keyword evidence="1" id="KW-1133">Transmembrane helix</keyword>
<evidence type="ECO:0000313" key="2">
    <source>
        <dbReference type="EMBL" id="GHO49073.1"/>
    </source>
</evidence>
<feature type="transmembrane region" description="Helical" evidence="1">
    <location>
        <begin position="92"/>
        <end position="116"/>
    </location>
</feature>
<feature type="transmembrane region" description="Helical" evidence="1">
    <location>
        <begin position="287"/>
        <end position="307"/>
    </location>
</feature>
<accession>A0A8J3I8C6</accession>
<sequence>MPSLPETKADTTQTSLKKSKVRPRKRTLLFLRTLWLLVVLFELYLLVSNLPAFVSALYTVCNDPTRVNCNLFQLNTVQLAALAHYGLSLESFALYAIICDAIITLLLLGVGGLIFWRKSDEYMGLFVSLLLITFAATGVSEVHLINEPPFPFDILGLIIIVLQWPALGFLFYTFPDGRFVPRWSWMLAMLFVIQVGLYLFLPYPYNVENWHPLLAIVEALIVYGSAVGTLIYRYFAVASSLQRQQIKWLAFGFAISLVILLITQPLLPLIFPVLNRPDSWYQLTEPAALMLSYLPIPLGIGIALLRYRLWDIDVIINRALVYGLLTGSLALIYAGLVIGPQALIYSLIGLPANSNIVLVVSTLVIAALFQPFRRALQAGIDRRFYRRNYDAARVVAAFSSTLHNEVDLNQLSTQLVNVVETTMQPTHVSLWLFTAQDAPQSPGSS</sequence>
<keyword evidence="3" id="KW-1185">Reference proteome</keyword>
<feature type="transmembrane region" description="Helical" evidence="1">
    <location>
        <begin position="183"/>
        <end position="201"/>
    </location>
</feature>
<feature type="transmembrane region" description="Helical" evidence="1">
    <location>
        <begin position="319"/>
        <end position="338"/>
    </location>
</feature>
<dbReference type="RefSeq" id="WP_220198187.1">
    <property type="nucleotide sequence ID" value="NZ_BNJF01000004.1"/>
</dbReference>
<dbReference type="AlphaFoldDB" id="A0A8J3I8C6"/>
<feature type="transmembrane region" description="Helical" evidence="1">
    <location>
        <begin position="344"/>
        <end position="369"/>
    </location>
</feature>
<feature type="transmembrane region" description="Helical" evidence="1">
    <location>
        <begin position="248"/>
        <end position="267"/>
    </location>
</feature>
<keyword evidence="1" id="KW-0472">Membrane</keyword>
<comment type="caution">
    <text evidence="2">The sequence shown here is derived from an EMBL/GenBank/DDBJ whole genome shotgun (WGS) entry which is preliminary data.</text>
</comment>
<gene>
    <name evidence="2" type="ORF">KSX_72360</name>
</gene>
<protein>
    <submittedName>
        <fullName evidence="2">Uncharacterized protein</fullName>
    </submittedName>
</protein>
<dbReference type="Proteomes" id="UP000612362">
    <property type="component" value="Unassembled WGS sequence"/>
</dbReference>
<reference evidence="2" key="1">
    <citation type="submission" date="2020-10" db="EMBL/GenBank/DDBJ databases">
        <title>Taxonomic study of unclassified bacteria belonging to the class Ktedonobacteria.</title>
        <authorList>
            <person name="Yabe S."/>
            <person name="Wang C.M."/>
            <person name="Zheng Y."/>
            <person name="Sakai Y."/>
            <person name="Cavaletti L."/>
            <person name="Monciardini P."/>
            <person name="Donadio S."/>
        </authorList>
    </citation>
    <scope>NUCLEOTIDE SEQUENCE</scope>
    <source>
        <strain evidence="2">SOSP1-1</strain>
    </source>
</reference>
<name>A0A8J3I8C6_9CHLR</name>
<proteinExistence type="predicted"/>
<feature type="transmembrane region" description="Helical" evidence="1">
    <location>
        <begin position="27"/>
        <end position="47"/>
    </location>
</feature>
<feature type="transmembrane region" description="Helical" evidence="1">
    <location>
        <begin position="150"/>
        <end position="171"/>
    </location>
</feature>
<evidence type="ECO:0000313" key="3">
    <source>
        <dbReference type="Proteomes" id="UP000612362"/>
    </source>
</evidence>
<evidence type="ECO:0000256" key="1">
    <source>
        <dbReference type="SAM" id="Phobius"/>
    </source>
</evidence>
<feature type="transmembrane region" description="Helical" evidence="1">
    <location>
        <begin position="213"/>
        <end position="236"/>
    </location>
</feature>
<keyword evidence="1" id="KW-0812">Transmembrane</keyword>
<feature type="transmembrane region" description="Helical" evidence="1">
    <location>
        <begin position="123"/>
        <end position="144"/>
    </location>
</feature>